<organism evidence="1 2">
    <name type="scientific">Mycobacterium phage Daegal</name>
    <dbReference type="NCBI Taxonomy" id="2517946"/>
    <lineage>
        <taxon>Viruses</taxon>
        <taxon>Duplodnaviria</taxon>
        <taxon>Heunggongvirae</taxon>
        <taxon>Uroviricota</taxon>
        <taxon>Caudoviricetes</taxon>
        <taxon>Gilesvirus</taxon>
        <taxon>Gilesvirus giles</taxon>
    </lineage>
</organism>
<proteinExistence type="predicted"/>
<evidence type="ECO:0000313" key="2">
    <source>
        <dbReference type="Proteomes" id="UP000296993"/>
    </source>
</evidence>
<name>A0A482MDP3_9CAUD</name>
<reference evidence="1 2" key="1">
    <citation type="submission" date="2019-02" db="EMBL/GenBank/DDBJ databases">
        <authorList>
            <person name="Oosthuizen L."/>
            <person name="Davies C.G."/>
            <person name="Grundy S."/>
            <person name="Palmer E."/>
            <person name="Wojtus J.K."/>
            <person name="Hoskin A.F.M."/>
            <person name="Turnbull J."/>
            <person name="Scott J."/>
            <person name="Sweatman J.A."/>
            <person name="Elliston-Boyes N."/>
            <person name="Freed N.E."/>
            <person name="Hendrickson H.L."/>
            <person name="Aull H.G."/>
            <person name="Garlena R.A."/>
            <person name="Russell D.A."/>
            <person name="Pope W.H."/>
            <person name="Jacobs-Sera D."/>
            <person name="Hatfull G.F."/>
        </authorList>
    </citation>
    <scope>NUCLEOTIDE SEQUENCE [LARGE SCALE GENOMIC DNA]</scope>
</reference>
<accession>A0A482MDP3</accession>
<evidence type="ECO:0000313" key="1">
    <source>
        <dbReference type="EMBL" id="QBQ71289.1"/>
    </source>
</evidence>
<protein>
    <submittedName>
        <fullName evidence="1">Uncharacterized protein</fullName>
    </submittedName>
</protein>
<sequence>MMADHVDECPARHGGRTCRCPVDLGALGGFADLVKPCAAVPDGEVWTGPADGDPLRAFGPGTTDGGRAEAGWFCVGRFDGDGPTIEPDQ</sequence>
<dbReference type="Proteomes" id="UP000296993">
    <property type="component" value="Segment"/>
</dbReference>
<gene>
    <name evidence="1" type="primary">42</name>
    <name evidence="1" type="ORF">SEA_DAEGAL_42</name>
</gene>
<dbReference type="EMBL" id="MK494095">
    <property type="protein sequence ID" value="QBQ71289.1"/>
    <property type="molecule type" value="Genomic_DNA"/>
</dbReference>